<evidence type="ECO:0000313" key="3">
    <source>
        <dbReference type="EMBL" id="KAF2806146.1"/>
    </source>
</evidence>
<sequence>MARPAPQKPLRTALIGLSASAVTSWASTAHLPNFLTATGRSKFTITALLNSSTEAAQEAIKTYDLSLATKPYGNPSDLAKDPEVDFVVCNTRVDKHYETTLASIKAGKDAYIEWPIGSDIAQARELVVASQESNARVAVGLQGRWAPPVLKLKEIVEQAGLGKILSSEVRAYGGTNHRGVLPVGLKYFAERKVGGNPITIGFGHAVIDFVQFVVGELIPGTVHTRFELQRPEIRIRDPKSGRIIETVRSDVPDLLSLDGLWPTASEYTADNATLLFQFRRGQPFPGTPSLEWRINFEDGEVRLVSPSGISLQAAAYDEPVTIQLHHFDTEKVENIEWDWNSLQKEVPIRARTVLSCLYAFADGVREGYGWVGIEDAARRAEQIEGWLKEGGW</sequence>
<dbReference type="Gene3D" id="3.30.360.10">
    <property type="entry name" value="Dihydrodipicolinate Reductase, domain 2"/>
    <property type="match status" value="1"/>
</dbReference>
<dbReference type="InterPro" id="IPR055080">
    <property type="entry name" value="Gal80p-like_C"/>
</dbReference>
<evidence type="ECO:0000259" key="2">
    <source>
        <dbReference type="Pfam" id="PF22685"/>
    </source>
</evidence>
<evidence type="ECO:0000259" key="1">
    <source>
        <dbReference type="Pfam" id="PF01408"/>
    </source>
</evidence>
<dbReference type="Proteomes" id="UP000504636">
    <property type="component" value="Unplaced"/>
</dbReference>
<feature type="domain" description="Gal80p-like C-terminal" evidence="2">
    <location>
        <begin position="147"/>
        <end position="303"/>
    </location>
</feature>
<gene>
    <name evidence="3 5" type="ORF">BDZ99DRAFT_395153</name>
</gene>
<dbReference type="Pfam" id="PF01408">
    <property type="entry name" value="GFO_IDH_MocA"/>
    <property type="match status" value="1"/>
</dbReference>
<dbReference type="RefSeq" id="XP_033573110.1">
    <property type="nucleotide sequence ID" value="XM_033715935.1"/>
</dbReference>
<dbReference type="GO" id="GO:0000166">
    <property type="term" value="F:nucleotide binding"/>
    <property type="evidence" value="ECO:0007669"/>
    <property type="project" value="InterPro"/>
</dbReference>
<dbReference type="PANTHER" id="PTHR43708">
    <property type="entry name" value="CONSERVED EXPRESSED OXIDOREDUCTASE (EUROFUNG)"/>
    <property type="match status" value="1"/>
</dbReference>
<dbReference type="EMBL" id="MU003708">
    <property type="protein sequence ID" value="KAF2806146.1"/>
    <property type="molecule type" value="Genomic_DNA"/>
</dbReference>
<dbReference type="InterPro" id="IPR036291">
    <property type="entry name" value="NAD(P)-bd_dom_sf"/>
</dbReference>
<keyword evidence="4" id="KW-1185">Reference proteome</keyword>
<dbReference type="GeneID" id="54456828"/>
<dbReference type="Gene3D" id="3.40.50.720">
    <property type="entry name" value="NAD(P)-binding Rossmann-like Domain"/>
    <property type="match status" value="1"/>
</dbReference>
<organism evidence="3">
    <name type="scientific">Mytilinidion resinicola</name>
    <dbReference type="NCBI Taxonomy" id="574789"/>
    <lineage>
        <taxon>Eukaryota</taxon>
        <taxon>Fungi</taxon>
        <taxon>Dikarya</taxon>
        <taxon>Ascomycota</taxon>
        <taxon>Pezizomycotina</taxon>
        <taxon>Dothideomycetes</taxon>
        <taxon>Pleosporomycetidae</taxon>
        <taxon>Mytilinidiales</taxon>
        <taxon>Mytilinidiaceae</taxon>
        <taxon>Mytilinidion</taxon>
    </lineage>
</organism>
<proteinExistence type="predicted"/>
<evidence type="ECO:0000313" key="4">
    <source>
        <dbReference type="Proteomes" id="UP000504636"/>
    </source>
</evidence>
<dbReference type="AlphaFoldDB" id="A0A6A6YBD6"/>
<dbReference type="InterPro" id="IPR051317">
    <property type="entry name" value="Gfo/Idh/MocA_oxidoreduct"/>
</dbReference>
<reference evidence="5" key="2">
    <citation type="submission" date="2020-04" db="EMBL/GenBank/DDBJ databases">
        <authorList>
            <consortium name="NCBI Genome Project"/>
        </authorList>
    </citation>
    <scope>NUCLEOTIDE SEQUENCE</scope>
    <source>
        <strain evidence="5">CBS 304.34</strain>
    </source>
</reference>
<accession>A0A6A6YBD6</accession>
<dbReference type="OrthoDB" id="446809at2759"/>
<reference evidence="5" key="3">
    <citation type="submission" date="2025-04" db="UniProtKB">
        <authorList>
            <consortium name="RefSeq"/>
        </authorList>
    </citation>
    <scope>IDENTIFICATION</scope>
    <source>
        <strain evidence="5">CBS 304.34</strain>
    </source>
</reference>
<dbReference type="InterPro" id="IPR000683">
    <property type="entry name" value="Gfo/Idh/MocA-like_OxRdtase_N"/>
</dbReference>
<dbReference type="SUPFAM" id="SSF55347">
    <property type="entry name" value="Glyceraldehyde-3-phosphate dehydrogenase-like, C-terminal domain"/>
    <property type="match status" value="1"/>
</dbReference>
<feature type="domain" description="Gfo/Idh/MocA-like oxidoreductase N-terminal" evidence="1">
    <location>
        <begin position="26"/>
        <end position="140"/>
    </location>
</feature>
<evidence type="ECO:0000313" key="5">
    <source>
        <dbReference type="RefSeq" id="XP_033573110.1"/>
    </source>
</evidence>
<protein>
    <submittedName>
        <fullName evidence="3 5">Oxidoreductase</fullName>
    </submittedName>
</protein>
<dbReference type="PANTHER" id="PTHR43708:SF1">
    <property type="entry name" value="GALACTOSE_LACTOSE METABOLISM REGULATORY PROTEIN GAL80"/>
    <property type="match status" value="1"/>
</dbReference>
<name>A0A6A6YBD6_9PEZI</name>
<reference evidence="3 5" key="1">
    <citation type="journal article" date="2020" name="Stud. Mycol.">
        <title>101 Dothideomycetes genomes: a test case for predicting lifestyles and emergence of pathogens.</title>
        <authorList>
            <person name="Haridas S."/>
            <person name="Albert R."/>
            <person name="Binder M."/>
            <person name="Bloem J."/>
            <person name="Labutti K."/>
            <person name="Salamov A."/>
            <person name="Andreopoulos B."/>
            <person name="Baker S."/>
            <person name="Barry K."/>
            <person name="Bills G."/>
            <person name="Bluhm B."/>
            <person name="Cannon C."/>
            <person name="Castanera R."/>
            <person name="Culley D."/>
            <person name="Daum C."/>
            <person name="Ezra D."/>
            <person name="Gonzalez J."/>
            <person name="Henrissat B."/>
            <person name="Kuo A."/>
            <person name="Liang C."/>
            <person name="Lipzen A."/>
            <person name="Lutzoni F."/>
            <person name="Magnuson J."/>
            <person name="Mondo S."/>
            <person name="Nolan M."/>
            <person name="Ohm R."/>
            <person name="Pangilinan J."/>
            <person name="Park H.-J."/>
            <person name="Ramirez L."/>
            <person name="Alfaro M."/>
            <person name="Sun H."/>
            <person name="Tritt A."/>
            <person name="Yoshinaga Y."/>
            <person name="Zwiers L.-H."/>
            <person name="Turgeon B."/>
            <person name="Goodwin S."/>
            <person name="Spatafora J."/>
            <person name="Crous P."/>
            <person name="Grigoriev I."/>
        </authorList>
    </citation>
    <scope>NUCLEOTIDE SEQUENCE</scope>
    <source>
        <strain evidence="3 5">CBS 304.34</strain>
    </source>
</reference>
<dbReference type="SUPFAM" id="SSF51735">
    <property type="entry name" value="NAD(P)-binding Rossmann-fold domains"/>
    <property type="match status" value="1"/>
</dbReference>
<dbReference type="Pfam" id="PF22685">
    <property type="entry name" value="Gal80p_C-like"/>
    <property type="match status" value="1"/>
</dbReference>